<gene>
    <name evidence="7" type="ORF">CRI93_14405</name>
</gene>
<comment type="cofactor">
    <cofactor evidence="1">
        <name>pyridoxal 5'-phosphate</name>
        <dbReference type="ChEBI" id="CHEBI:597326"/>
    </cofactor>
</comment>
<dbReference type="PANTHER" id="PTHR48097">
    <property type="entry name" value="L-THREONINE ALDOLASE-RELATED"/>
    <property type="match status" value="1"/>
</dbReference>
<evidence type="ECO:0000256" key="3">
    <source>
        <dbReference type="ARBA" id="ARBA00022898"/>
    </source>
</evidence>
<dbReference type="InterPro" id="IPR023603">
    <property type="entry name" value="Low_specificity_L-TA-like"/>
</dbReference>
<dbReference type="RefSeq" id="WP_098063347.1">
    <property type="nucleotide sequence ID" value="NZ_PDEP01000019.1"/>
</dbReference>
<dbReference type="PANTHER" id="PTHR48097:SF9">
    <property type="entry name" value="L-THREONINE ALDOLASE"/>
    <property type="match status" value="1"/>
</dbReference>
<name>A0A2H3NKV5_9BACT</name>
<sequence length="339" mass="35950">MIDLRSDTVTRPSSAMRTAMMEADVGDDVYGEDPTVNQLQDDIAALLDTEAALFTPSGTMANQIALHVLTDPGDEVIVDATSHIYNYETGAAGMLSGIQLHPVSTSNGLLTPDAVEAAIRPEGAVFPRSRVVALENTANKAGGRVYSLEHIHAVVEVARSHGLRTLLDGARLWNAAAATGADMANYAAPFDLVWVALSKGLGAPVGSVLAGSANHINAARRVRKRLGGGMRQAGILAAAGRYALAHHREQLVTDHAHARRLARAISALPAFELDVDTVETNIVIFDTPHASAQTIADELASEGIGLTPFGPHTLRATTHRDVSSDDIDTVIHTLRTLYR</sequence>
<organism evidence="7 8">
    <name type="scientific">Longimonas halophila</name>
    <dbReference type="NCBI Taxonomy" id="1469170"/>
    <lineage>
        <taxon>Bacteria</taxon>
        <taxon>Pseudomonadati</taxon>
        <taxon>Rhodothermota</taxon>
        <taxon>Rhodothermia</taxon>
        <taxon>Rhodothermales</taxon>
        <taxon>Salisaetaceae</taxon>
        <taxon>Longimonas</taxon>
    </lineage>
</organism>
<dbReference type="GO" id="GO:0006567">
    <property type="term" value="P:L-threonine catabolic process"/>
    <property type="evidence" value="ECO:0007669"/>
    <property type="project" value="TreeGrafter"/>
</dbReference>
<dbReference type="AlphaFoldDB" id="A0A2H3NKV5"/>
<dbReference type="NCBIfam" id="NF041359">
    <property type="entry name" value="GntG_guanitoxin"/>
    <property type="match status" value="1"/>
</dbReference>
<evidence type="ECO:0000256" key="2">
    <source>
        <dbReference type="ARBA" id="ARBA00006966"/>
    </source>
</evidence>
<dbReference type="EMBL" id="PDEP01000019">
    <property type="protein sequence ID" value="PEN04972.1"/>
    <property type="molecule type" value="Genomic_DNA"/>
</dbReference>
<accession>A0A2H3NKV5</accession>
<dbReference type="FunFam" id="3.40.640.10:FF:000030">
    <property type="entry name" value="Low-specificity L-threonine aldolase"/>
    <property type="match status" value="1"/>
</dbReference>
<dbReference type="GO" id="GO:0005829">
    <property type="term" value="C:cytosol"/>
    <property type="evidence" value="ECO:0007669"/>
    <property type="project" value="TreeGrafter"/>
</dbReference>
<dbReference type="SUPFAM" id="SSF53383">
    <property type="entry name" value="PLP-dependent transferases"/>
    <property type="match status" value="1"/>
</dbReference>
<evidence type="ECO:0000313" key="7">
    <source>
        <dbReference type="EMBL" id="PEN04972.1"/>
    </source>
</evidence>
<evidence type="ECO:0000256" key="1">
    <source>
        <dbReference type="ARBA" id="ARBA00001933"/>
    </source>
</evidence>
<comment type="similarity">
    <text evidence="2">Belongs to the threonine aldolase family.</text>
</comment>
<dbReference type="FunFam" id="3.90.1150.10:FF:000041">
    <property type="entry name" value="Low-specificity L-threonine aldolase"/>
    <property type="match status" value="1"/>
</dbReference>
<evidence type="ECO:0000256" key="4">
    <source>
        <dbReference type="ARBA" id="ARBA00023239"/>
    </source>
</evidence>
<dbReference type="PIRSF" id="PIRSF017617">
    <property type="entry name" value="Thr_aldolase"/>
    <property type="match status" value="1"/>
</dbReference>
<dbReference type="Proteomes" id="UP000221024">
    <property type="component" value="Unassembled WGS sequence"/>
</dbReference>
<evidence type="ECO:0000259" key="6">
    <source>
        <dbReference type="Pfam" id="PF01212"/>
    </source>
</evidence>
<feature type="domain" description="Aromatic amino acid beta-eliminating lyase/threonine aldolase" evidence="6">
    <location>
        <begin position="3"/>
        <end position="286"/>
    </location>
</feature>
<evidence type="ECO:0000256" key="5">
    <source>
        <dbReference type="PIRSR" id="PIRSR017617-1"/>
    </source>
</evidence>
<dbReference type="InterPro" id="IPR015421">
    <property type="entry name" value="PyrdxlP-dep_Trfase_major"/>
</dbReference>
<dbReference type="Pfam" id="PF01212">
    <property type="entry name" value="Beta_elim_lyase"/>
    <property type="match status" value="1"/>
</dbReference>
<dbReference type="InterPro" id="IPR001597">
    <property type="entry name" value="ArAA_b-elim_lyase/Thr_aldolase"/>
</dbReference>
<dbReference type="Gene3D" id="3.40.640.10">
    <property type="entry name" value="Type I PLP-dependent aspartate aminotransferase-like (Major domain)"/>
    <property type="match status" value="1"/>
</dbReference>
<evidence type="ECO:0000313" key="8">
    <source>
        <dbReference type="Proteomes" id="UP000221024"/>
    </source>
</evidence>
<dbReference type="InterPro" id="IPR015422">
    <property type="entry name" value="PyrdxlP-dep_Trfase_small"/>
</dbReference>
<keyword evidence="4" id="KW-0456">Lyase</keyword>
<dbReference type="InterPro" id="IPR015424">
    <property type="entry name" value="PyrdxlP-dep_Trfase"/>
</dbReference>
<dbReference type="GO" id="GO:0006545">
    <property type="term" value="P:glycine biosynthetic process"/>
    <property type="evidence" value="ECO:0007669"/>
    <property type="project" value="TreeGrafter"/>
</dbReference>
<keyword evidence="8" id="KW-1185">Reference proteome</keyword>
<keyword evidence="3" id="KW-0663">Pyridoxal phosphate</keyword>
<dbReference type="CDD" id="cd06502">
    <property type="entry name" value="TA_like"/>
    <property type="match status" value="1"/>
</dbReference>
<feature type="modified residue" description="N6-(pyridoxal phosphate)lysine" evidence="5">
    <location>
        <position position="199"/>
    </location>
</feature>
<protein>
    <submittedName>
        <fullName evidence="7">Low specificity L-threonine aldolase</fullName>
    </submittedName>
</protein>
<comment type="caution">
    <text evidence="7">The sequence shown here is derived from an EMBL/GenBank/DDBJ whole genome shotgun (WGS) entry which is preliminary data.</text>
</comment>
<proteinExistence type="inferred from homology"/>
<reference evidence="7 8" key="1">
    <citation type="submission" date="2017-10" db="EMBL/GenBank/DDBJ databases">
        <title>Draft genome of Longimonas halophila.</title>
        <authorList>
            <person name="Goh K.M."/>
            <person name="Shamsir M.S."/>
            <person name="Lim S.W."/>
        </authorList>
    </citation>
    <scope>NUCLEOTIDE SEQUENCE [LARGE SCALE GENOMIC DNA]</scope>
    <source>
        <strain evidence="7 8">KCTC 42399</strain>
    </source>
</reference>
<dbReference type="Gene3D" id="3.90.1150.10">
    <property type="entry name" value="Aspartate Aminotransferase, domain 1"/>
    <property type="match status" value="1"/>
</dbReference>
<dbReference type="GO" id="GO:0008732">
    <property type="term" value="F:L-allo-threonine aldolase activity"/>
    <property type="evidence" value="ECO:0007669"/>
    <property type="project" value="TreeGrafter"/>
</dbReference>
<dbReference type="OrthoDB" id="9774495at2"/>